<feature type="domain" description="C2H2-type" evidence="13">
    <location>
        <begin position="245"/>
        <end position="267"/>
    </location>
</feature>
<keyword evidence="15" id="KW-1185">Reference proteome</keyword>
<dbReference type="GO" id="GO:0005634">
    <property type="term" value="C:nucleus"/>
    <property type="evidence" value="ECO:0007669"/>
    <property type="project" value="UniProtKB-SubCell"/>
</dbReference>
<evidence type="ECO:0000259" key="13">
    <source>
        <dbReference type="PROSITE" id="PS50157"/>
    </source>
</evidence>
<evidence type="ECO:0000256" key="11">
    <source>
        <dbReference type="PROSITE-ProRule" id="PRU00042"/>
    </source>
</evidence>
<evidence type="ECO:0000256" key="7">
    <source>
        <dbReference type="ARBA" id="ARBA00023015"/>
    </source>
</evidence>
<feature type="compositionally biased region" description="Polar residues" evidence="12">
    <location>
        <begin position="24"/>
        <end position="33"/>
    </location>
</feature>
<dbReference type="GO" id="GO:0008270">
    <property type="term" value="F:zinc ion binding"/>
    <property type="evidence" value="ECO:0007669"/>
    <property type="project" value="UniProtKB-KW"/>
</dbReference>
<keyword evidence="10" id="KW-0539">Nucleus</keyword>
<evidence type="ECO:0000256" key="5">
    <source>
        <dbReference type="ARBA" id="ARBA00022771"/>
    </source>
</evidence>
<keyword evidence="7" id="KW-0805">Transcription regulation</keyword>
<dbReference type="FunFam" id="3.30.160.60:FF:000862">
    <property type="entry name" value="zinc finger protein 697"/>
    <property type="match status" value="1"/>
</dbReference>
<keyword evidence="3" id="KW-0479">Metal-binding</keyword>
<keyword evidence="6" id="KW-0862">Zinc</keyword>
<dbReference type="FunFam" id="3.30.160.60:FF:000710">
    <property type="entry name" value="Zinc finger protein 768"/>
    <property type="match status" value="2"/>
</dbReference>
<evidence type="ECO:0000256" key="10">
    <source>
        <dbReference type="ARBA" id="ARBA00023242"/>
    </source>
</evidence>
<evidence type="ECO:0000256" key="1">
    <source>
        <dbReference type="ARBA" id="ARBA00004123"/>
    </source>
</evidence>
<dbReference type="FunFam" id="3.30.160.60:FF:000557">
    <property type="entry name" value="zinc finger and SCAN domain-containing protein 29"/>
    <property type="match status" value="1"/>
</dbReference>
<dbReference type="FunFam" id="3.30.160.60:FF:000188">
    <property type="entry name" value="Zinc finger protein 787"/>
    <property type="match status" value="1"/>
</dbReference>
<feature type="region of interest" description="Disordered" evidence="12">
    <location>
        <begin position="1"/>
        <end position="66"/>
    </location>
</feature>
<protein>
    <recommendedName>
        <fullName evidence="13">C2H2-type domain-containing protein</fullName>
    </recommendedName>
</protein>
<reference evidence="14" key="2">
    <citation type="submission" date="2025-09" db="UniProtKB">
        <authorList>
            <consortium name="Ensembl"/>
        </authorList>
    </citation>
    <scope>IDENTIFICATION</scope>
</reference>
<feature type="domain" description="C2H2-type" evidence="13">
    <location>
        <begin position="158"/>
        <end position="185"/>
    </location>
</feature>
<feature type="domain" description="C2H2-type" evidence="13">
    <location>
        <begin position="186"/>
        <end position="213"/>
    </location>
</feature>
<evidence type="ECO:0000256" key="12">
    <source>
        <dbReference type="SAM" id="MobiDB-lite"/>
    </source>
</evidence>
<comment type="similarity">
    <text evidence="2">Belongs to the krueppel C2H2-type zinc-finger protein family.</text>
</comment>
<feature type="compositionally biased region" description="Polar residues" evidence="12">
    <location>
        <begin position="322"/>
        <end position="332"/>
    </location>
</feature>
<feature type="region of interest" description="Disordered" evidence="12">
    <location>
        <begin position="291"/>
        <end position="332"/>
    </location>
</feature>
<dbReference type="InterPro" id="IPR013087">
    <property type="entry name" value="Znf_C2H2_type"/>
</dbReference>
<comment type="subcellular location">
    <subcellularLocation>
        <location evidence="1">Nucleus</location>
    </subcellularLocation>
</comment>
<dbReference type="Gene3D" id="3.30.160.60">
    <property type="entry name" value="Classic Zinc Finger"/>
    <property type="match status" value="7"/>
</dbReference>
<dbReference type="Proteomes" id="UP000694403">
    <property type="component" value="Unplaced"/>
</dbReference>
<evidence type="ECO:0000256" key="4">
    <source>
        <dbReference type="ARBA" id="ARBA00022737"/>
    </source>
</evidence>
<dbReference type="SMART" id="SM00355">
    <property type="entry name" value="ZnF_C2H2"/>
    <property type="match status" value="7"/>
</dbReference>
<dbReference type="AlphaFoldDB" id="A0A8C3SJC0"/>
<evidence type="ECO:0000313" key="15">
    <source>
        <dbReference type="Proteomes" id="UP000694403"/>
    </source>
</evidence>
<proteinExistence type="inferred from homology"/>
<evidence type="ECO:0000256" key="6">
    <source>
        <dbReference type="ARBA" id="ARBA00022833"/>
    </source>
</evidence>
<feature type="compositionally biased region" description="Polar residues" evidence="12">
    <location>
        <begin position="55"/>
        <end position="65"/>
    </location>
</feature>
<dbReference type="InterPro" id="IPR050758">
    <property type="entry name" value="Znf_C2H2-type"/>
</dbReference>
<keyword evidence="8" id="KW-0238">DNA-binding</keyword>
<feature type="compositionally biased region" description="Basic and acidic residues" evidence="12">
    <location>
        <begin position="39"/>
        <end position="54"/>
    </location>
</feature>
<dbReference type="PANTHER" id="PTHR23234">
    <property type="entry name" value="ZNF44 PROTEIN"/>
    <property type="match status" value="1"/>
</dbReference>
<evidence type="ECO:0000256" key="8">
    <source>
        <dbReference type="ARBA" id="ARBA00023125"/>
    </source>
</evidence>
<feature type="compositionally biased region" description="Basic and acidic residues" evidence="12">
    <location>
        <begin position="1"/>
        <end position="11"/>
    </location>
</feature>
<sequence length="332" mass="37776">MVNENEEKPQQEDAEQVEPHGTLSGRSKGNDSGSCALPEKAKACETQQRPEENFSSHSDLITQERINLEETRERPYKCSECGKRFNRSSHLIRHQTIHTGEKPYGCCGKCFNRSSNLITHQTIHTGEKLYGCSECGKCFNWRSDLIRHQRIHTGEKPYRCSECGKCFNWRSDLIRHQRIHKGEKPYGCAECGKCFSRSSNLITHQRIHTGETPYRCTECGESFSWSYALIAHRKIHTGEMPYTCCGKSFNHRSNFITHRRVHTEERPYTSPPTPPLPPACFVFTPPPLTLSPCSRLPGREQQPLPPRPRAGQFPATAASPEGNMNTESQTEV</sequence>
<name>A0A8C3SJC0_CHESE</name>
<keyword evidence="5 11" id="KW-0863">Zinc-finger</keyword>
<evidence type="ECO:0000256" key="3">
    <source>
        <dbReference type="ARBA" id="ARBA00022723"/>
    </source>
</evidence>
<evidence type="ECO:0000313" key="14">
    <source>
        <dbReference type="Ensembl" id="ENSCSRP00000014656.1"/>
    </source>
</evidence>
<feature type="domain" description="C2H2-type" evidence="13">
    <location>
        <begin position="214"/>
        <end position="241"/>
    </location>
</feature>
<dbReference type="FunFam" id="3.30.160.60:FF:000953">
    <property type="entry name" value="Zinc finger protein 691"/>
    <property type="match status" value="1"/>
</dbReference>
<dbReference type="Pfam" id="PF00096">
    <property type="entry name" value="zf-C2H2"/>
    <property type="match status" value="6"/>
</dbReference>
<evidence type="ECO:0000256" key="2">
    <source>
        <dbReference type="ARBA" id="ARBA00006991"/>
    </source>
</evidence>
<dbReference type="Pfam" id="PF13912">
    <property type="entry name" value="zf-C2H2_6"/>
    <property type="match status" value="1"/>
</dbReference>
<keyword evidence="4" id="KW-0677">Repeat</keyword>
<feature type="domain" description="C2H2-type" evidence="13">
    <location>
        <begin position="130"/>
        <end position="157"/>
    </location>
</feature>
<dbReference type="PROSITE" id="PS50157">
    <property type="entry name" value="ZINC_FINGER_C2H2_2"/>
    <property type="match status" value="7"/>
</dbReference>
<dbReference type="FunFam" id="3.30.160.60:FF:000512">
    <property type="entry name" value="zinc finger protein 197 isoform X1"/>
    <property type="match status" value="1"/>
</dbReference>
<reference evidence="14" key="1">
    <citation type="submission" date="2025-08" db="UniProtKB">
        <authorList>
            <consortium name="Ensembl"/>
        </authorList>
    </citation>
    <scope>IDENTIFICATION</scope>
</reference>
<evidence type="ECO:0000256" key="9">
    <source>
        <dbReference type="ARBA" id="ARBA00023163"/>
    </source>
</evidence>
<dbReference type="PANTHER" id="PTHR23234:SF8">
    <property type="entry name" value="C2H2-TYPE DOMAIN-CONTAINING PROTEIN"/>
    <property type="match status" value="1"/>
</dbReference>
<dbReference type="PROSITE" id="PS00028">
    <property type="entry name" value="ZINC_FINGER_C2H2_1"/>
    <property type="match status" value="5"/>
</dbReference>
<feature type="domain" description="C2H2-type" evidence="13">
    <location>
        <begin position="76"/>
        <end position="103"/>
    </location>
</feature>
<dbReference type="GO" id="GO:0003677">
    <property type="term" value="F:DNA binding"/>
    <property type="evidence" value="ECO:0007669"/>
    <property type="project" value="UniProtKB-KW"/>
</dbReference>
<accession>A0A8C3SJC0</accession>
<dbReference type="SUPFAM" id="SSF57667">
    <property type="entry name" value="beta-beta-alpha zinc fingers"/>
    <property type="match status" value="4"/>
</dbReference>
<feature type="domain" description="C2H2-type" evidence="13">
    <location>
        <begin position="107"/>
        <end position="129"/>
    </location>
</feature>
<keyword evidence="9" id="KW-0804">Transcription</keyword>
<dbReference type="InterPro" id="IPR036236">
    <property type="entry name" value="Znf_C2H2_sf"/>
</dbReference>
<dbReference type="Ensembl" id="ENSCSRT00000015280.1">
    <property type="protein sequence ID" value="ENSCSRP00000014656.1"/>
    <property type="gene ID" value="ENSCSRG00000011187.1"/>
</dbReference>
<organism evidence="14 15">
    <name type="scientific">Chelydra serpentina</name>
    <name type="common">Snapping turtle</name>
    <name type="synonym">Testudo serpentina</name>
    <dbReference type="NCBI Taxonomy" id="8475"/>
    <lineage>
        <taxon>Eukaryota</taxon>
        <taxon>Metazoa</taxon>
        <taxon>Chordata</taxon>
        <taxon>Craniata</taxon>
        <taxon>Vertebrata</taxon>
        <taxon>Euteleostomi</taxon>
        <taxon>Archelosauria</taxon>
        <taxon>Testudinata</taxon>
        <taxon>Testudines</taxon>
        <taxon>Cryptodira</taxon>
        <taxon>Durocryptodira</taxon>
        <taxon>Americhelydia</taxon>
        <taxon>Chelydroidea</taxon>
        <taxon>Chelydridae</taxon>
        <taxon>Chelydra</taxon>
    </lineage>
</organism>